<dbReference type="HAMAP" id="MF_01464_B">
    <property type="entry name" value="SecF_B"/>
    <property type="match status" value="1"/>
</dbReference>
<dbReference type="Pfam" id="PF02355">
    <property type="entry name" value="SecD_SecF_C"/>
    <property type="match status" value="1"/>
</dbReference>
<organism evidence="11 12">
    <name type="scientific">Oleispira antarctica</name>
    <dbReference type="NCBI Taxonomy" id="188908"/>
    <lineage>
        <taxon>Bacteria</taxon>
        <taxon>Pseudomonadati</taxon>
        <taxon>Pseudomonadota</taxon>
        <taxon>Gammaproteobacteria</taxon>
        <taxon>Oceanospirillales</taxon>
        <taxon>Oceanospirillaceae</taxon>
        <taxon>Oleispira</taxon>
    </lineage>
</organism>
<dbReference type="NCBIfam" id="TIGR00966">
    <property type="entry name" value="transloc_SecF"/>
    <property type="match status" value="1"/>
</dbReference>
<evidence type="ECO:0000313" key="12">
    <source>
        <dbReference type="Proteomes" id="UP000227088"/>
    </source>
</evidence>
<dbReference type="InterPro" id="IPR022646">
    <property type="entry name" value="SecD/SecF_CS"/>
</dbReference>
<dbReference type="PANTHER" id="PTHR30081:SF8">
    <property type="entry name" value="PROTEIN TRANSLOCASE SUBUNIT SECF"/>
    <property type="match status" value="1"/>
</dbReference>
<feature type="transmembrane region" description="Helical" evidence="9">
    <location>
        <begin position="235"/>
        <end position="253"/>
    </location>
</feature>
<dbReference type="NCBIfam" id="TIGR00916">
    <property type="entry name" value="2A0604s01"/>
    <property type="match status" value="1"/>
</dbReference>
<evidence type="ECO:0000256" key="9">
    <source>
        <dbReference type="HAMAP-Rule" id="MF_01464"/>
    </source>
</evidence>
<protein>
    <recommendedName>
        <fullName evidence="9">Protein-export membrane protein SecF</fullName>
    </recommendedName>
</protein>
<evidence type="ECO:0000256" key="8">
    <source>
        <dbReference type="ARBA" id="ARBA00023136"/>
    </source>
</evidence>
<dbReference type="GO" id="GO:0065002">
    <property type="term" value="P:intracellular protein transmembrane transport"/>
    <property type="evidence" value="ECO:0007669"/>
    <property type="project" value="UniProtKB-UniRule"/>
</dbReference>
<keyword evidence="7 9" id="KW-0811">Translocation</keyword>
<dbReference type="InterPro" id="IPR022813">
    <property type="entry name" value="SecD/SecF_arch_bac"/>
</dbReference>
<feature type="transmembrane region" description="Helical" evidence="9">
    <location>
        <begin position="259"/>
        <end position="283"/>
    </location>
</feature>
<gene>
    <name evidence="9" type="primary">secF</name>
    <name evidence="11" type="ORF">A9R00_02620</name>
</gene>
<dbReference type="Pfam" id="PF07549">
    <property type="entry name" value="Sec_GG"/>
    <property type="match status" value="1"/>
</dbReference>
<dbReference type="Gene3D" id="1.20.1640.10">
    <property type="entry name" value="Multidrug efflux transporter AcrB transmembrane domain"/>
    <property type="match status" value="1"/>
</dbReference>
<dbReference type="GO" id="GO:0005886">
    <property type="term" value="C:plasma membrane"/>
    <property type="evidence" value="ECO:0007669"/>
    <property type="project" value="UniProtKB-SubCell"/>
</dbReference>
<dbReference type="InterPro" id="IPR055344">
    <property type="entry name" value="SecD_SecF_C_bact"/>
</dbReference>
<keyword evidence="4 9" id="KW-0812">Transmembrane</keyword>
<comment type="caution">
    <text evidence="9">Lacks conserved residue(s) required for the propagation of feature annotation.</text>
</comment>
<keyword evidence="6 9" id="KW-1133">Transmembrane helix</keyword>
<feature type="transmembrane region" description="Helical" evidence="9">
    <location>
        <begin position="132"/>
        <end position="149"/>
    </location>
</feature>
<name>A0A1Y5HYX8_OLEAN</name>
<keyword evidence="8 9" id="KW-0472">Membrane</keyword>
<reference evidence="12" key="1">
    <citation type="journal article" date="2017" name="Proc. Natl. Acad. Sci. U.S.A.">
        <title>Simulation of Deepwater Horizon oil plume reveals substrate specialization within a complex community of hydrocarbon degraders.</title>
        <authorList>
            <person name="Hu P."/>
            <person name="Dubinsky E.A."/>
            <person name="Probst A.J."/>
            <person name="Wang J."/>
            <person name="Sieber C.M.K."/>
            <person name="Tom L.M."/>
            <person name="Gardinali P."/>
            <person name="Banfield J.F."/>
            <person name="Atlas R.M."/>
            <person name="Andersen G.L."/>
        </authorList>
    </citation>
    <scope>NUCLEOTIDE SEQUENCE [LARGE SCALE GENOMIC DNA]</scope>
</reference>
<comment type="caution">
    <text evidence="11">The sequence shown here is derived from an EMBL/GenBank/DDBJ whole genome shotgun (WGS) entry which is preliminary data.</text>
</comment>
<keyword evidence="3 9" id="KW-1003">Cell membrane</keyword>
<evidence type="ECO:0000256" key="5">
    <source>
        <dbReference type="ARBA" id="ARBA00022927"/>
    </source>
</evidence>
<evidence type="ECO:0000256" key="2">
    <source>
        <dbReference type="ARBA" id="ARBA00022448"/>
    </source>
</evidence>
<dbReference type="EMBL" id="MABE01000149">
    <property type="protein sequence ID" value="OUS41114.1"/>
    <property type="molecule type" value="Genomic_DNA"/>
</dbReference>
<sequence length="305" mass="33533">MTNLNFDFMKLRNTAMIISAILLLLSIGSLATKGLNFGLDFTGGTLLEVSYQQPADIQKIRSQLDGSGFPGSTVQNFGSETEVLIRMSEAYRDTLGAEVLEALRDNGDANEVELRRSEFVGSQVGEELRDQGGLALLMALFVVMLYVAFRFQFKFSVGAVLALFHDVVIILGLFSLFQWDFDLTVFAALLAVIGYSLNDTIVVADRIRENFRIVRKGDSVEVINISLNQTLGRTIMTSLTTALVLLALMFLGGELIHNFALGLLIGVIVGTYSSIYVAANILLMMKISREDLIPAELEEEVDDLP</sequence>
<comment type="subcellular location">
    <subcellularLocation>
        <location evidence="1 9">Cell membrane</location>
        <topology evidence="1 9">Multi-pass membrane protein</topology>
    </subcellularLocation>
</comment>
<dbReference type="GO" id="GO:0006605">
    <property type="term" value="P:protein targeting"/>
    <property type="evidence" value="ECO:0007669"/>
    <property type="project" value="UniProtKB-UniRule"/>
</dbReference>
<evidence type="ECO:0000256" key="4">
    <source>
        <dbReference type="ARBA" id="ARBA00022692"/>
    </source>
</evidence>
<feature type="transmembrane region" description="Helical" evidence="9">
    <location>
        <begin position="183"/>
        <end position="204"/>
    </location>
</feature>
<dbReference type="GO" id="GO:0015450">
    <property type="term" value="F:protein-transporting ATPase activity"/>
    <property type="evidence" value="ECO:0007669"/>
    <property type="project" value="InterPro"/>
</dbReference>
<evidence type="ECO:0000256" key="6">
    <source>
        <dbReference type="ARBA" id="ARBA00022989"/>
    </source>
</evidence>
<comment type="function">
    <text evidence="9">Part of the Sec protein translocase complex. Interacts with the SecYEG preprotein conducting channel. SecDF uses the proton motive force (PMF) to complete protein translocation after the ATP-dependent function of SecA.</text>
</comment>
<dbReference type="SUPFAM" id="SSF82866">
    <property type="entry name" value="Multidrug efflux transporter AcrB transmembrane domain"/>
    <property type="match status" value="1"/>
</dbReference>
<dbReference type="InterPro" id="IPR048634">
    <property type="entry name" value="SecD_SecF_C"/>
</dbReference>
<accession>A0A1Y5HYX8</accession>
<evidence type="ECO:0000313" key="11">
    <source>
        <dbReference type="EMBL" id="OUS41114.1"/>
    </source>
</evidence>
<feature type="transmembrane region" description="Helical" evidence="9">
    <location>
        <begin position="156"/>
        <end position="177"/>
    </location>
</feature>
<dbReference type="Proteomes" id="UP000227088">
    <property type="component" value="Unassembled WGS sequence"/>
</dbReference>
<proteinExistence type="inferred from homology"/>
<evidence type="ECO:0000259" key="10">
    <source>
        <dbReference type="Pfam" id="PF02355"/>
    </source>
</evidence>
<comment type="subunit">
    <text evidence="9">Forms a complex with SecD. Part of the essential Sec protein translocation apparatus which comprises SecA, SecYEG and auxiliary proteins SecDF-YajC and YidC.</text>
</comment>
<dbReference type="GO" id="GO:0043952">
    <property type="term" value="P:protein transport by the Sec complex"/>
    <property type="evidence" value="ECO:0007669"/>
    <property type="project" value="UniProtKB-UniRule"/>
</dbReference>
<dbReference type="AlphaFoldDB" id="A0A1Y5HYX8"/>
<dbReference type="InterPro" id="IPR022645">
    <property type="entry name" value="SecD/SecF_bac"/>
</dbReference>
<dbReference type="PANTHER" id="PTHR30081">
    <property type="entry name" value="PROTEIN-EXPORT MEMBRANE PROTEIN SEC"/>
    <property type="match status" value="1"/>
</dbReference>
<evidence type="ECO:0000256" key="7">
    <source>
        <dbReference type="ARBA" id="ARBA00023010"/>
    </source>
</evidence>
<dbReference type="InterPro" id="IPR005665">
    <property type="entry name" value="SecF_bac"/>
</dbReference>
<feature type="domain" description="Protein export membrane protein SecD/SecF C-terminal" evidence="10">
    <location>
        <begin position="109"/>
        <end position="286"/>
    </location>
</feature>
<dbReference type="PRINTS" id="PR01755">
    <property type="entry name" value="SECFTRNLCASE"/>
</dbReference>
<keyword evidence="2 9" id="KW-0813">Transport</keyword>
<keyword evidence="5 9" id="KW-0653">Protein transport</keyword>
<comment type="similarity">
    <text evidence="9">Belongs to the SecD/SecF family. SecF subfamily.</text>
</comment>
<evidence type="ECO:0000256" key="3">
    <source>
        <dbReference type="ARBA" id="ARBA00022475"/>
    </source>
</evidence>
<evidence type="ECO:0000256" key="1">
    <source>
        <dbReference type="ARBA" id="ARBA00004651"/>
    </source>
</evidence>